<dbReference type="EMBL" id="CP030104">
    <property type="protein sequence ID" value="AWX44371.1"/>
    <property type="molecule type" value="Genomic_DNA"/>
</dbReference>
<reference evidence="4 5" key="1">
    <citation type="submission" date="2018-06" db="EMBL/GenBank/DDBJ databases">
        <title>Spongiibacterium sp. HME9304 Genome sequencing and assembly.</title>
        <authorList>
            <person name="Kang H."/>
            <person name="Kim H."/>
            <person name="Joh K."/>
        </authorList>
    </citation>
    <scope>NUCLEOTIDE SEQUENCE [LARGE SCALE GENOMIC DNA]</scope>
    <source>
        <strain evidence="4 5">HME9304</strain>
    </source>
</reference>
<keyword evidence="5" id="KW-1185">Reference proteome</keyword>
<dbReference type="Pfam" id="PF00072">
    <property type="entry name" value="Response_reg"/>
    <property type="match status" value="1"/>
</dbReference>
<dbReference type="InterPro" id="IPR046947">
    <property type="entry name" value="LytR-like"/>
</dbReference>
<dbReference type="InterPro" id="IPR011006">
    <property type="entry name" value="CheY-like_superfamily"/>
</dbReference>
<dbReference type="GO" id="GO:0000156">
    <property type="term" value="F:phosphorelay response regulator activity"/>
    <property type="evidence" value="ECO:0007669"/>
    <property type="project" value="InterPro"/>
</dbReference>
<dbReference type="SMART" id="SM00448">
    <property type="entry name" value="REC"/>
    <property type="match status" value="1"/>
</dbReference>
<dbReference type="SMART" id="SM00850">
    <property type="entry name" value="LytTR"/>
    <property type="match status" value="1"/>
</dbReference>
<evidence type="ECO:0000256" key="1">
    <source>
        <dbReference type="PROSITE-ProRule" id="PRU00169"/>
    </source>
</evidence>
<dbReference type="OrthoDB" id="2168082at2"/>
<dbReference type="PROSITE" id="PS50930">
    <property type="entry name" value="HTH_LYTTR"/>
    <property type="match status" value="1"/>
</dbReference>
<dbReference type="Proteomes" id="UP000248536">
    <property type="component" value="Chromosome"/>
</dbReference>
<feature type="domain" description="HTH LytTR-type" evidence="3">
    <location>
        <begin position="143"/>
        <end position="216"/>
    </location>
</feature>
<gene>
    <name evidence="4" type="ORF">HME9304_01371</name>
</gene>
<organism evidence="4 5">
    <name type="scientific">Flagellimonas maritima</name>
    <dbReference type="NCBI Taxonomy" id="1383885"/>
    <lineage>
        <taxon>Bacteria</taxon>
        <taxon>Pseudomonadati</taxon>
        <taxon>Bacteroidota</taxon>
        <taxon>Flavobacteriia</taxon>
        <taxon>Flavobacteriales</taxon>
        <taxon>Flavobacteriaceae</taxon>
        <taxon>Flagellimonas</taxon>
    </lineage>
</organism>
<evidence type="ECO:0000259" key="3">
    <source>
        <dbReference type="PROSITE" id="PS50930"/>
    </source>
</evidence>
<dbReference type="PANTHER" id="PTHR37299:SF1">
    <property type="entry name" value="STAGE 0 SPORULATION PROTEIN A HOMOLOG"/>
    <property type="match status" value="1"/>
</dbReference>
<dbReference type="Gene3D" id="2.40.50.1020">
    <property type="entry name" value="LytTr DNA-binding domain"/>
    <property type="match status" value="1"/>
</dbReference>
<dbReference type="InterPro" id="IPR001789">
    <property type="entry name" value="Sig_transdc_resp-reg_receiver"/>
</dbReference>
<dbReference type="PANTHER" id="PTHR37299">
    <property type="entry name" value="TRANSCRIPTIONAL REGULATOR-RELATED"/>
    <property type="match status" value="1"/>
</dbReference>
<evidence type="ECO:0000259" key="2">
    <source>
        <dbReference type="PROSITE" id="PS50110"/>
    </source>
</evidence>
<evidence type="ECO:0000313" key="4">
    <source>
        <dbReference type="EMBL" id="AWX44371.1"/>
    </source>
</evidence>
<dbReference type="Gene3D" id="3.40.50.2300">
    <property type="match status" value="1"/>
</dbReference>
<evidence type="ECO:0000313" key="5">
    <source>
        <dbReference type="Proteomes" id="UP000248536"/>
    </source>
</evidence>
<dbReference type="GO" id="GO:0003677">
    <property type="term" value="F:DNA binding"/>
    <property type="evidence" value="ECO:0007669"/>
    <property type="project" value="InterPro"/>
</dbReference>
<dbReference type="InterPro" id="IPR007492">
    <property type="entry name" value="LytTR_DNA-bd_dom"/>
</dbReference>
<dbReference type="KEGG" id="spon:HME9304_01371"/>
<proteinExistence type="predicted"/>
<dbReference type="Pfam" id="PF04397">
    <property type="entry name" value="LytTR"/>
    <property type="match status" value="1"/>
</dbReference>
<keyword evidence="1" id="KW-0597">Phosphoprotein</keyword>
<sequence>MKCIIIDDEPLALGIIKSYCEELGGLEVLGTFTNPLESMDILQEKKIDLVFLDIEMPQINGIEFVKSLETKPIFIFTTAYPQYAIEGFELNAIDYMVKPIPFPRFVKSINRAKELYEMRRTMNDTPANVASAGSSPILEDEFIFVKSDYENLKIKLNDIRYIQGLKDYLKIHTFDSKPILTLMNFKDMEAKLPSGNFLRVHRSFIVNVHNVDSIQRSRIIIEDIRIPIGDSYKEDFMKRIGL</sequence>
<feature type="domain" description="Response regulatory" evidence="2">
    <location>
        <begin position="2"/>
        <end position="113"/>
    </location>
</feature>
<accession>A0A2Z4LR53</accession>
<name>A0A2Z4LR53_9FLAO</name>
<protein>
    <submittedName>
        <fullName evidence="4">Putative response regulatory protein</fullName>
    </submittedName>
</protein>
<dbReference type="AlphaFoldDB" id="A0A2Z4LR53"/>
<dbReference type="PROSITE" id="PS50110">
    <property type="entry name" value="RESPONSE_REGULATORY"/>
    <property type="match status" value="1"/>
</dbReference>
<dbReference type="SUPFAM" id="SSF52172">
    <property type="entry name" value="CheY-like"/>
    <property type="match status" value="1"/>
</dbReference>
<feature type="modified residue" description="4-aspartylphosphate" evidence="1">
    <location>
        <position position="53"/>
    </location>
</feature>
<dbReference type="RefSeq" id="WP_112377849.1">
    <property type="nucleotide sequence ID" value="NZ_CP030104.1"/>
</dbReference>